<evidence type="ECO:0000259" key="9">
    <source>
        <dbReference type="SMART" id="SM00965"/>
    </source>
</evidence>
<dbReference type="Pfam" id="PF13715">
    <property type="entry name" value="CarbopepD_reg_2"/>
    <property type="match status" value="1"/>
</dbReference>
<dbReference type="Gene3D" id="3.55.50.30">
    <property type="match status" value="1"/>
</dbReference>
<dbReference type="Pfam" id="PF00593">
    <property type="entry name" value="TonB_dep_Rec_b-barrel"/>
    <property type="match status" value="1"/>
</dbReference>
<keyword evidence="7" id="KW-0798">TonB box</keyword>
<keyword evidence="11" id="KW-1185">Reference proteome</keyword>
<comment type="subcellular location">
    <subcellularLocation>
        <location evidence="1 7">Cell outer membrane</location>
    </subcellularLocation>
</comment>
<keyword evidence="10" id="KW-0675">Receptor</keyword>
<gene>
    <name evidence="10" type="ORF">B0O44_104203</name>
</gene>
<dbReference type="InterPro" id="IPR000531">
    <property type="entry name" value="Beta-barrel_TonB"/>
</dbReference>
<evidence type="ECO:0000256" key="5">
    <source>
        <dbReference type="ARBA" id="ARBA00023136"/>
    </source>
</evidence>
<keyword evidence="5 7" id="KW-0472">Membrane</keyword>
<keyword evidence="6" id="KW-0998">Cell outer membrane</keyword>
<dbReference type="Pfam" id="PF07715">
    <property type="entry name" value="Plug"/>
    <property type="match status" value="1"/>
</dbReference>
<reference evidence="10 11" key="1">
    <citation type="submission" date="2018-06" db="EMBL/GenBank/DDBJ databases">
        <title>Genomic Encyclopedia of Archaeal and Bacterial Type Strains, Phase II (KMG-II): from individual species to whole genera.</title>
        <authorList>
            <person name="Goeker M."/>
        </authorList>
    </citation>
    <scope>NUCLEOTIDE SEQUENCE [LARGE SCALE GENOMIC DNA]</scope>
    <source>
        <strain evidence="10 11">DSM 27372</strain>
    </source>
</reference>
<dbReference type="PANTHER" id="PTHR40980:SF5">
    <property type="entry name" value="TONB-DEPENDENT RECEPTOR"/>
    <property type="match status" value="1"/>
</dbReference>
<dbReference type="SMART" id="SM00965">
    <property type="entry name" value="STN"/>
    <property type="match status" value="1"/>
</dbReference>
<evidence type="ECO:0000256" key="2">
    <source>
        <dbReference type="ARBA" id="ARBA00022448"/>
    </source>
</evidence>
<evidence type="ECO:0000256" key="1">
    <source>
        <dbReference type="ARBA" id="ARBA00004442"/>
    </source>
</evidence>
<dbReference type="InterPro" id="IPR036942">
    <property type="entry name" value="Beta-barrel_TonB_sf"/>
</dbReference>
<dbReference type="OrthoDB" id="9768470at2"/>
<proteinExistence type="inferred from homology"/>
<comment type="similarity">
    <text evidence="7">Belongs to the TonB-dependent receptor family.</text>
</comment>
<evidence type="ECO:0000256" key="8">
    <source>
        <dbReference type="SAM" id="Phobius"/>
    </source>
</evidence>
<evidence type="ECO:0000313" key="10">
    <source>
        <dbReference type="EMBL" id="PYF74033.1"/>
    </source>
</evidence>
<dbReference type="AlphaFoldDB" id="A0A318UD72"/>
<dbReference type="EMBL" id="QKLU01000004">
    <property type="protein sequence ID" value="PYF74033.1"/>
    <property type="molecule type" value="Genomic_DNA"/>
</dbReference>
<feature type="domain" description="Secretin/TonB short N-terminal" evidence="9">
    <location>
        <begin position="76"/>
        <end position="128"/>
    </location>
</feature>
<keyword evidence="3" id="KW-0410">Iron transport</keyword>
<dbReference type="Proteomes" id="UP000248198">
    <property type="component" value="Unassembled WGS sequence"/>
</dbReference>
<evidence type="ECO:0000256" key="7">
    <source>
        <dbReference type="RuleBase" id="RU003357"/>
    </source>
</evidence>
<evidence type="ECO:0000256" key="6">
    <source>
        <dbReference type="ARBA" id="ARBA00023237"/>
    </source>
</evidence>
<evidence type="ECO:0000313" key="11">
    <source>
        <dbReference type="Proteomes" id="UP000248198"/>
    </source>
</evidence>
<organism evidence="10 11">
    <name type="scientific">Pedobacter nutrimenti</name>
    <dbReference type="NCBI Taxonomy" id="1241337"/>
    <lineage>
        <taxon>Bacteria</taxon>
        <taxon>Pseudomonadati</taxon>
        <taxon>Bacteroidota</taxon>
        <taxon>Sphingobacteriia</taxon>
        <taxon>Sphingobacteriales</taxon>
        <taxon>Sphingobacteriaceae</taxon>
        <taxon>Pedobacter</taxon>
    </lineage>
</organism>
<keyword evidence="3" id="KW-0406">Ion transport</keyword>
<keyword evidence="2" id="KW-0813">Transport</keyword>
<dbReference type="SUPFAM" id="SSF49464">
    <property type="entry name" value="Carboxypeptidase regulatory domain-like"/>
    <property type="match status" value="1"/>
</dbReference>
<accession>A0A318UD72</accession>
<dbReference type="Gene3D" id="2.60.40.1120">
    <property type="entry name" value="Carboxypeptidase-like, regulatory domain"/>
    <property type="match status" value="1"/>
</dbReference>
<comment type="caution">
    <text evidence="10">The sequence shown here is derived from an EMBL/GenBank/DDBJ whole genome shotgun (WGS) entry which is preliminary data.</text>
</comment>
<evidence type="ECO:0000256" key="4">
    <source>
        <dbReference type="ARBA" id="ARBA00023004"/>
    </source>
</evidence>
<keyword evidence="8" id="KW-1133">Transmembrane helix</keyword>
<protein>
    <submittedName>
        <fullName evidence="10">TonB-dependent receptor</fullName>
    </submittedName>
</protein>
<sequence>MQKGLYQYPSIPLKIKDNLYFIMKCSFISVVIQLILANVLIASSGYGQNLEKKVRINIENASVKESLLVIEQSSNIRFLFRTDLLSPVRKTVTLNAQEITVRDAINQVLKNTPLEYKVAGGFVTIVARPVQYRLTGKVIDANTKETLPGVSVRIKDAPGGTMTDQNGNFSLSLSSPEVTLVFSYMGYNSREVKLGKNSEGITVALSPSSTALSEVTVQARRNTRTETAVLDERKKSSIVQDAISAQQIERTASITTTQALQRVSGVTITDDKYIAVRGLGDRSVIGQLNGVRLASSDPDRSSIPLDLVPASLLDNITVYKTVTPDKPADAASGIVELKTKSVPEKMTFEVITQTGFNSNIGIGGRYNSFWNSDMGFLGTKINKKDLSADFLNLSKQYPDGLGSIQKMIAASNYNADARKEVSRINNIMQGFDPVLTTQTKRAPLNQLYSATFGNSYKVFDHHQLGVILGGNYYRRTSNIYDGNLTQYSIYQGVVTGNPYVYSQRKIPNYTTTNNIVMGKYQTYKENTGIETLNYGLLAGLTYRFNPRHEVSFQYMGSWGGENTASNLRGGYYYSGLPGDVNSTTYSLKQTFRSLNTFNLQGEHKLLNKEYSPRLSYNIATSKSGQNDPDYRFVNLVDYKPRNGGVYEIPVINNLPNTPIAKYIYTDRYYALTSGYVNGFGPYGIMQADPNGRRWRKLEETNYNYKADLAVPFSFLGTKQEFKVGINYLNRERKFGENVLFLPGSNFTNYGSYAGAQAGRFSYIPLYEVEGNLNRLVSNEVIGIKTPSGGVGEGDFPVGGFLYNIQKSPNNYTGFYETNAVYGMLDLKVSDALRVVGGVRFENTNIQSAVDTKNVFLDPSLIAANENGMINLNPQNPNSVYKQGYKPYYSVNATYTLNDNMNFRAAFNTTLARPELREITNVYDFDAFQMGLVVGNRNLINQSTKNLDFRWEWFPAAGEVIAVSAFGKEINNQLVKVFSLQTQGLAATFPEFPVIQFQNDPNKGRVYGLELELVKNLETIWAPAKGFFLGTNLLLAQSNVKKTPERLAANWSVDRNAPTNSPLFEQAPYSINAWLNYASKKSGTDLTATFNMVGERLVQINLTGEPDLYTRPFAMLDLVFSQRLNKRLLFKGYAKNILNPAIKTVYSNPDTGGKWYGNEYINRSYKRGAEFMFGFTYNLF</sequence>
<keyword evidence="4" id="KW-0408">Iron</keyword>
<dbReference type="Pfam" id="PF07660">
    <property type="entry name" value="STN"/>
    <property type="match status" value="1"/>
</dbReference>
<dbReference type="Gene3D" id="2.40.170.20">
    <property type="entry name" value="TonB-dependent receptor, beta-barrel domain"/>
    <property type="match status" value="1"/>
</dbReference>
<evidence type="ECO:0000256" key="3">
    <source>
        <dbReference type="ARBA" id="ARBA00022496"/>
    </source>
</evidence>
<dbReference type="InterPro" id="IPR037066">
    <property type="entry name" value="Plug_dom_sf"/>
</dbReference>
<dbReference type="InterPro" id="IPR012910">
    <property type="entry name" value="Plug_dom"/>
</dbReference>
<dbReference type="PANTHER" id="PTHR40980">
    <property type="entry name" value="PLUG DOMAIN-CONTAINING PROTEIN"/>
    <property type="match status" value="1"/>
</dbReference>
<dbReference type="GO" id="GO:0006826">
    <property type="term" value="P:iron ion transport"/>
    <property type="evidence" value="ECO:0007669"/>
    <property type="project" value="UniProtKB-KW"/>
</dbReference>
<dbReference type="Gene3D" id="2.170.130.10">
    <property type="entry name" value="TonB-dependent receptor, plug domain"/>
    <property type="match status" value="1"/>
</dbReference>
<keyword evidence="8" id="KW-0812">Transmembrane</keyword>
<dbReference type="SUPFAM" id="SSF56935">
    <property type="entry name" value="Porins"/>
    <property type="match status" value="1"/>
</dbReference>
<feature type="transmembrane region" description="Helical" evidence="8">
    <location>
        <begin position="21"/>
        <end position="46"/>
    </location>
</feature>
<dbReference type="InterPro" id="IPR011662">
    <property type="entry name" value="Secretin/TonB_short_N"/>
</dbReference>
<dbReference type="GO" id="GO:0009279">
    <property type="term" value="C:cell outer membrane"/>
    <property type="evidence" value="ECO:0007669"/>
    <property type="project" value="UniProtKB-SubCell"/>
</dbReference>
<dbReference type="InterPro" id="IPR008969">
    <property type="entry name" value="CarboxyPept-like_regulatory"/>
</dbReference>
<name>A0A318UD72_9SPHI</name>